<dbReference type="InterPro" id="IPR043128">
    <property type="entry name" value="Rev_trsase/Diguanyl_cyclase"/>
</dbReference>
<dbReference type="SMART" id="SM00267">
    <property type="entry name" value="GGDEF"/>
    <property type="match status" value="1"/>
</dbReference>
<dbReference type="Proteomes" id="UP000326877">
    <property type="component" value="Unassembled WGS sequence"/>
</dbReference>
<dbReference type="InterPro" id="IPR052163">
    <property type="entry name" value="DGC-Regulatory_Protein"/>
</dbReference>
<dbReference type="SUPFAM" id="SSF55073">
    <property type="entry name" value="Nucleotide cyclase"/>
    <property type="match status" value="1"/>
</dbReference>
<organism evidence="2">
    <name type="scientific">Petromyces alliaceus</name>
    <name type="common">Aspergillus alliaceus</name>
    <dbReference type="NCBI Taxonomy" id="209559"/>
    <lineage>
        <taxon>Eukaryota</taxon>
        <taxon>Fungi</taxon>
        <taxon>Dikarya</taxon>
        <taxon>Ascomycota</taxon>
        <taxon>Pezizomycotina</taxon>
        <taxon>Eurotiomycetes</taxon>
        <taxon>Eurotiomycetidae</taxon>
        <taxon>Eurotiales</taxon>
        <taxon>Aspergillaceae</taxon>
        <taxon>Aspergillus</taxon>
        <taxon>Aspergillus subgen. Circumdati</taxon>
    </lineage>
</organism>
<dbReference type="InterPro" id="IPR000160">
    <property type="entry name" value="GGDEF_dom"/>
</dbReference>
<name>A0A5N7C866_PETAA</name>
<gene>
    <name evidence="2" type="ORF">BDV23DRAFT_183608</name>
</gene>
<dbReference type="PANTHER" id="PTHR46663">
    <property type="entry name" value="DIGUANYLATE CYCLASE DGCT-RELATED"/>
    <property type="match status" value="1"/>
</dbReference>
<dbReference type="Pfam" id="PF00990">
    <property type="entry name" value="GGDEF"/>
    <property type="match status" value="1"/>
</dbReference>
<dbReference type="Gene3D" id="3.30.70.270">
    <property type="match status" value="1"/>
</dbReference>
<proteinExistence type="predicted"/>
<dbReference type="CDD" id="cd01949">
    <property type="entry name" value="GGDEF"/>
    <property type="match status" value="1"/>
</dbReference>
<feature type="domain" description="GGDEF" evidence="1">
    <location>
        <begin position="10"/>
        <end position="159"/>
    </location>
</feature>
<reference evidence="2" key="1">
    <citation type="submission" date="2019-04" db="EMBL/GenBank/DDBJ databases">
        <title>Friends and foes A comparative genomics studyof 23 Aspergillus species from section Flavi.</title>
        <authorList>
            <consortium name="DOE Joint Genome Institute"/>
            <person name="Kjaerbolling I."/>
            <person name="Vesth T."/>
            <person name="Frisvad J.C."/>
            <person name="Nybo J.L."/>
            <person name="Theobald S."/>
            <person name="Kildgaard S."/>
            <person name="Isbrandt T."/>
            <person name="Kuo A."/>
            <person name="Sato A."/>
            <person name="Lyhne E.K."/>
            <person name="Kogle M.E."/>
            <person name="Wiebenga A."/>
            <person name="Kun R.S."/>
            <person name="Lubbers R.J."/>
            <person name="Makela M.R."/>
            <person name="Barry K."/>
            <person name="Chovatia M."/>
            <person name="Clum A."/>
            <person name="Daum C."/>
            <person name="Haridas S."/>
            <person name="He G."/>
            <person name="LaButti K."/>
            <person name="Lipzen A."/>
            <person name="Mondo S."/>
            <person name="Riley R."/>
            <person name="Salamov A."/>
            <person name="Simmons B.A."/>
            <person name="Magnuson J.K."/>
            <person name="Henrissat B."/>
            <person name="Mortensen U.H."/>
            <person name="Larsen T.O."/>
            <person name="Devries R.P."/>
            <person name="Grigoriev I.V."/>
            <person name="Machida M."/>
            <person name="Baker S.E."/>
            <person name="Andersen M.R."/>
        </authorList>
    </citation>
    <scope>NUCLEOTIDE SEQUENCE [LARGE SCALE GENOMIC DNA]</scope>
    <source>
        <strain evidence="2">IBT 14317</strain>
    </source>
</reference>
<evidence type="ECO:0000259" key="1">
    <source>
        <dbReference type="PROSITE" id="PS50887"/>
    </source>
</evidence>
<dbReference type="NCBIfam" id="TIGR00254">
    <property type="entry name" value="GGDEF"/>
    <property type="match status" value="1"/>
</dbReference>
<evidence type="ECO:0000313" key="2">
    <source>
        <dbReference type="EMBL" id="KAE8390315.1"/>
    </source>
</evidence>
<dbReference type="SUPFAM" id="SSF102405">
    <property type="entry name" value="MCP/YpsA-like"/>
    <property type="match status" value="1"/>
</dbReference>
<dbReference type="EMBL" id="ML735256">
    <property type="protein sequence ID" value="KAE8390315.1"/>
    <property type="molecule type" value="Genomic_DNA"/>
</dbReference>
<dbReference type="Gene3D" id="3.40.50.450">
    <property type="match status" value="1"/>
</dbReference>
<accession>A0A5N7C866</accession>
<dbReference type="InterPro" id="IPR029787">
    <property type="entry name" value="Nucleotide_cyclase"/>
</dbReference>
<dbReference type="PROSITE" id="PS50887">
    <property type="entry name" value="GGDEF"/>
    <property type="match status" value="1"/>
</dbReference>
<protein>
    <recommendedName>
        <fullName evidence="1">GGDEF domain-containing protein</fullName>
    </recommendedName>
</protein>
<dbReference type="OrthoDB" id="4510088at2759"/>
<sequence length="1321" mass="148489">MASARRHHFQPFALGILDVDNFKLVNDSLGHLIGDRLLIEIARRLRFNLREYDIIARLGGDEFVCVWTDIDIVQGFASTTRAGEVSEKSLAALRSLLGRVFGSPYHIADGVALQSVKGSLGIALYPEHGEDPDTLLKHADQAMYGAKSRGGNCVQVFQYDVNGKGKAHDGAARVIAQEFHMNNVQLVDGGGAAVHGIIPKALVEIGEGYKDIDCQRGTTKDPIPNRQGKAAERVVSDSIEESDYGLATIVPDMHIRKRLMAQLVHEGGPGSGFVVLLGIHKAGAVLLNINGYWDGILQCVPASVEPRFVMLDGPEGSIDNGFTTSQTVVRRSRKVAQVKRSILTTNRTALDTVFEHAEETFHVYCHYPAGSKECERIFVDGVEDTIISLPDNIGDGPFGRIVYMRPVGDDFQMPQHHLEHRSLEGIRNPVYEATGTRSRTLLLVGSNEVKQELTQEEWRARVQRAIVHNNQVRKRDESIQVKMPMEYSSPHISKHCCDQVQPWCHFPGFHHTINLIRAQWGCPGQTFSADLQMDLEANLAMDARYAYYLSATFIPPGKPETFAYFGMEPTAYLGLHIEGNAQMQTTTGRKKIIDTLSYPGLAVKGIAAIGPTLGIRGKITLHGQVDAGATLSFGKAEVYWPQSDDAKDQYEKLLDVQSETQGPAPGTVKPVFEAGAAVDAQLDILVTPEANIGIKIGGGTLVGSSTLMDAQLTGYVTGDLSFQAHSDYDTDSNTYKYRFGSYLFYNLGYKAIAKTLNLFDWALGPRMAYSPDKTVKLYEKQGSIPLANSRKNRRSVPNDVSMGLINTSAHVLINNSMSAYLDPATELFRRKYPMDTEMMGQLQSNWKKLEPDPPPNDERGGYWDWWSSNSKEVREFLFYTRTTFDWRWDISEPSRGWTTPGAHGPKDSSYMQRLVEYPNEQPLPDGVPTRDNNFLSWAFKRDYLVSWIHQDPTTITSSAWWDATGKEFTGGHEGPPGMDAILCAVNVFGKDDTYRHPEGQKGAVYNAYCRKNSGEITYWSVDYSIGKCLVKFADGISVQMVDDDRHWDHAVTESPDQQRVQLVRQFLDLDEIPQEWFPTQESGPLPRTPTEEEINAILRPWRSADLRRRAWHIYTNVTDEPIFLRTHYNPEDDEKMDHWACVSEEFEDQAWWACLNNAQLYNFGSDWQRVYDILPEIAGPSAEGPVSLDNLSSTRSHFKTWLSEAKRIELEHWKKDPHRYIEVKAAGLLRAVTTRYILLADQEAFETDGRLRLIYLDNKRNIVRETRVDADGQTITDIIMAWFELTDPSELEDGITGDRYRVTGDLGRELYQLTESDWANP</sequence>
<dbReference type="PANTHER" id="PTHR46663:SF3">
    <property type="entry name" value="SLL0267 PROTEIN"/>
    <property type="match status" value="1"/>
</dbReference>